<feature type="compositionally biased region" description="Low complexity" evidence="1">
    <location>
        <begin position="364"/>
        <end position="392"/>
    </location>
</feature>
<protein>
    <submittedName>
        <fullName evidence="3">Uncharacterized protein</fullName>
    </submittedName>
</protein>
<feature type="transmembrane region" description="Helical" evidence="2">
    <location>
        <begin position="168"/>
        <end position="189"/>
    </location>
</feature>
<feature type="transmembrane region" description="Helical" evidence="2">
    <location>
        <begin position="243"/>
        <end position="267"/>
    </location>
</feature>
<sequence length="392" mass="43814">MAGSHEIPHDGADDAEPSAVQRLVRRVVDRVTTRLHERYAEYRHRHDDGDGDQLSRRGPCRIVTRLQRRFQCRRNEPARCEEKPPFRKPQRWLVILGATNRVWQFLSAMAFYAAFMTLLFDEMDNGRGRHVATGAIEILSYATVLCSFSILLVVALSKKRPSHSDGQFSLVAMVLDALMIWLASCKLSILHSDEALASCRPKATAPYVKSMLNNGAAYAYTRFGWGKAVEPETIDLQCCLPKIISGLICLVILSYSVSIFLSALFLLRGREAPASNFLPGYMEEAVPVSASRGQPSSTPRVSLTVSRHSFSPRPSMAEEEPKYTNLEDVPFPRGRLSHETTSSFGAEHYLVSDGFRPTAQLPDYSSRPPSYRSNRTGPPSYSSRPSSLRNEA</sequence>
<feature type="region of interest" description="Disordered" evidence="1">
    <location>
        <begin position="357"/>
        <end position="392"/>
    </location>
</feature>
<keyword evidence="2" id="KW-0812">Transmembrane</keyword>
<dbReference type="Proteomes" id="UP001172155">
    <property type="component" value="Unassembled WGS sequence"/>
</dbReference>
<evidence type="ECO:0000256" key="1">
    <source>
        <dbReference type="SAM" id="MobiDB-lite"/>
    </source>
</evidence>
<keyword evidence="4" id="KW-1185">Reference proteome</keyword>
<keyword evidence="2" id="KW-0472">Membrane</keyword>
<dbReference type="EMBL" id="JAUKUD010000005">
    <property type="protein sequence ID" value="KAK0743194.1"/>
    <property type="molecule type" value="Genomic_DNA"/>
</dbReference>
<feature type="transmembrane region" description="Helical" evidence="2">
    <location>
        <begin position="138"/>
        <end position="156"/>
    </location>
</feature>
<evidence type="ECO:0000313" key="4">
    <source>
        <dbReference type="Proteomes" id="UP001172155"/>
    </source>
</evidence>
<comment type="caution">
    <text evidence="3">The sequence shown here is derived from an EMBL/GenBank/DDBJ whole genome shotgun (WGS) entry which is preliminary data.</text>
</comment>
<name>A0AA40EPN7_9PEZI</name>
<evidence type="ECO:0000256" key="2">
    <source>
        <dbReference type="SAM" id="Phobius"/>
    </source>
</evidence>
<feature type="region of interest" description="Disordered" evidence="1">
    <location>
        <begin position="289"/>
        <end position="337"/>
    </location>
</feature>
<organism evidence="3 4">
    <name type="scientific">Schizothecium vesticola</name>
    <dbReference type="NCBI Taxonomy" id="314040"/>
    <lineage>
        <taxon>Eukaryota</taxon>
        <taxon>Fungi</taxon>
        <taxon>Dikarya</taxon>
        <taxon>Ascomycota</taxon>
        <taxon>Pezizomycotina</taxon>
        <taxon>Sordariomycetes</taxon>
        <taxon>Sordariomycetidae</taxon>
        <taxon>Sordariales</taxon>
        <taxon>Schizotheciaceae</taxon>
        <taxon>Schizothecium</taxon>
    </lineage>
</organism>
<dbReference type="AlphaFoldDB" id="A0AA40EPN7"/>
<feature type="compositionally biased region" description="Polar residues" evidence="1">
    <location>
        <begin position="291"/>
        <end position="309"/>
    </location>
</feature>
<gene>
    <name evidence="3" type="ORF">B0T18DRAFT_414666</name>
</gene>
<evidence type="ECO:0000313" key="3">
    <source>
        <dbReference type="EMBL" id="KAK0743194.1"/>
    </source>
</evidence>
<feature type="transmembrane region" description="Helical" evidence="2">
    <location>
        <begin position="92"/>
        <end position="118"/>
    </location>
</feature>
<accession>A0AA40EPN7</accession>
<keyword evidence="2" id="KW-1133">Transmembrane helix</keyword>
<reference evidence="3" key="1">
    <citation type="submission" date="2023-06" db="EMBL/GenBank/DDBJ databases">
        <title>Genome-scale phylogeny and comparative genomics of the fungal order Sordariales.</title>
        <authorList>
            <consortium name="Lawrence Berkeley National Laboratory"/>
            <person name="Hensen N."/>
            <person name="Bonometti L."/>
            <person name="Westerberg I."/>
            <person name="Brannstrom I.O."/>
            <person name="Guillou S."/>
            <person name="Cros-Aarteil S."/>
            <person name="Calhoun S."/>
            <person name="Haridas S."/>
            <person name="Kuo A."/>
            <person name="Mondo S."/>
            <person name="Pangilinan J."/>
            <person name="Riley R."/>
            <person name="LaButti K."/>
            <person name="Andreopoulos B."/>
            <person name="Lipzen A."/>
            <person name="Chen C."/>
            <person name="Yanf M."/>
            <person name="Daum C."/>
            <person name="Ng V."/>
            <person name="Clum A."/>
            <person name="Steindorff A."/>
            <person name="Ohm R."/>
            <person name="Martin F."/>
            <person name="Silar P."/>
            <person name="Natvig D."/>
            <person name="Lalanne C."/>
            <person name="Gautier V."/>
            <person name="Ament-velasquez S.L."/>
            <person name="Kruys A."/>
            <person name="Hutchinson M.I."/>
            <person name="Powell A.J."/>
            <person name="Barry K."/>
            <person name="Miller A.N."/>
            <person name="Grigoriev I.V."/>
            <person name="Debuchy R."/>
            <person name="Gladieux P."/>
            <person name="Thoren M.H."/>
            <person name="Johannesson H."/>
        </authorList>
    </citation>
    <scope>NUCLEOTIDE SEQUENCE</scope>
    <source>
        <strain evidence="3">SMH3187-1</strain>
    </source>
</reference>
<proteinExistence type="predicted"/>